<evidence type="ECO:0000256" key="4">
    <source>
        <dbReference type="ARBA" id="ARBA00023136"/>
    </source>
</evidence>
<dbReference type="OrthoDB" id="266724at2"/>
<dbReference type="InterPro" id="IPR051906">
    <property type="entry name" value="TolC-like"/>
</dbReference>
<comment type="subcellular location">
    <subcellularLocation>
        <location evidence="1">Cell outer membrane</location>
    </subcellularLocation>
</comment>
<accession>A0A518D8T8</accession>
<dbReference type="Gene3D" id="1.20.1600.10">
    <property type="entry name" value="Outer membrane efflux proteins (OEP)"/>
    <property type="match status" value="1"/>
</dbReference>
<dbReference type="GO" id="GO:0009279">
    <property type="term" value="C:cell outer membrane"/>
    <property type="evidence" value="ECO:0007669"/>
    <property type="project" value="UniProtKB-SubCell"/>
</dbReference>
<organism evidence="7 8">
    <name type="scientific">Pirellulimonas nuda</name>
    <dbReference type="NCBI Taxonomy" id="2528009"/>
    <lineage>
        <taxon>Bacteria</taxon>
        <taxon>Pseudomonadati</taxon>
        <taxon>Planctomycetota</taxon>
        <taxon>Planctomycetia</taxon>
        <taxon>Pirellulales</taxon>
        <taxon>Lacipirellulaceae</taxon>
        <taxon>Pirellulimonas</taxon>
    </lineage>
</organism>
<proteinExistence type="predicted"/>
<protein>
    <submittedName>
        <fullName evidence="7">Outer membrane efflux protein</fullName>
    </submittedName>
</protein>
<dbReference type="GO" id="GO:0015562">
    <property type="term" value="F:efflux transmembrane transporter activity"/>
    <property type="evidence" value="ECO:0007669"/>
    <property type="project" value="InterPro"/>
</dbReference>
<sequence precursor="true">MPLRWTLACCVCALAALGCAGDRYAKVAPPTAAPIVVAAAAPTFSLVSAQSEADTAERGSEQIIQPASLDSSAAGVETPRVLPPCTDATQAIDLATALAAIDGQHPVVGLARWRTQQAYAQLSQARVLWLPTLQAGASYSRLDGNVQASDGTILDVNRSSLQAGLGAGAVGAGQTIRPGLVAEFHLADAIYQPKIVERRAWARGHASRAAQNDQLLAAGLAHQQLLAAQQRLALLEDHSNRIGTLAGLTENFARAGQGLQADADRLATERRLTDASLRLGEEQVVTASSRLAEAISAPPGTLLACAEPMATPIELVAIGSTPSDLVVTGLSNRPELKEAQCLVAEACERLQRERHAPLVPSVLLGMTYGGFGGGLQWEQSDFNDRAEFNALAVWQVRNLGFGEQAIRREREAVVQQTKFERVRRMDEVAREVLEAQGQVTARAGRIEAARAAIGTAADSYDRNLARIRDGQGLPIEALQSAEALDRARQAYLQAVLDYNEAQLRLCRALGWPVRV</sequence>
<dbReference type="RefSeq" id="WP_145282197.1">
    <property type="nucleotide sequence ID" value="NZ_CP036291.1"/>
</dbReference>
<dbReference type="KEGG" id="pnd:Pla175_12540"/>
<evidence type="ECO:0000256" key="6">
    <source>
        <dbReference type="SAM" id="SignalP"/>
    </source>
</evidence>
<keyword evidence="6" id="KW-0732">Signal</keyword>
<dbReference type="AlphaFoldDB" id="A0A518D8T8"/>
<keyword evidence="5" id="KW-0998">Cell outer membrane</keyword>
<dbReference type="PROSITE" id="PS51257">
    <property type="entry name" value="PROKAR_LIPOPROTEIN"/>
    <property type="match status" value="1"/>
</dbReference>
<keyword evidence="8" id="KW-1185">Reference proteome</keyword>
<feature type="signal peptide" evidence="6">
    <location>
        <begin position="1"/>
        <end position="25"/>
    </location>
</feature>
<name>A0A518D8T8_9BACT</name>
<evidence type="ECO:0000256" key="3">
    <source>
        <dbReference type="ARBA" id="ARBA00022692"/>
    </source>
</evidence>
<feature type="chain" id="PRO_5021701447" evidence="6">
    <location>
        <begin position="26"/>
        <end position="515"/>
    </location>
</feature>
<dbReference type="PANTHER" id="PTHR30026:SF20">
    <property type="entry name" value="OUTER MEMBRANE PROTEIN TOLC"/>
    <property type="match status" value="1"/>
</dbReference>
<reference evidence="7 8" key="1">
    <citation type="submission" date="2019-02" db="EMBL/GenBank/DDBJ databases">
        <title>Deep-cultivation of Planctomycetes and their phenomic and genomic characterization uncovers novel biology.</title>
        <authorList>
            <person name="Wiegand S."/>
            <person name="Jogler M."/>
            <person name="Boedeker C."/>
            <person name="Pinto D."/>
            <person name="Vollmers J."/>
            <person name="Rivas-Marin E."/>
            <person name="Kohn T."/>
            <person name="Peeters S.H."/>
            <person name="Heuer A."/>
            <person name="Rast P."/>
            <person name="Oberbeckmann S."/>
            <person name="Bunk B."/>
            <person name="Jeske O."/>
            <person name="Meyerdierks A."/>
            <person name="Storesund J.E."/>
            <person name="Kallscheuer N."/>
            <person name="Luecker S."/>
            <person name="Lage O.M."/>
            <person name="Pohl T."/>
            <person name="Merkel B.J."/>
            <person name="Hornburger P."/>
            <person name="Mueller R.-W."/>
            <person name="Bruemmer F."/>
            <person name="Labrenz M."/>
            <person name="Spormann A.M."/>
            <person name="Op den Camp H."/>
            <person name="Overmann J."/>
            <person name="Amann R."/>
            <person name="Jetten M.S.M."/>
            <person name="Mascher T."/>
            <person name="Medema M.H."/>
            <person name="Devos D.P."/>
            <person name="Kaster A.-K."/>
            <person name="Ovreas L."/>
            <person name="Rohde M."/>
            <person name="Galperin M.Y."/>
            <person name="Jogler C."/>
        </authorList>
    </citation>
    <scope>NUCLEOTIDE SEQUENCE [LARGE SCALE GENOMIC DNA]</scope>
    <source>
        <strain evidence="7 8">Pla175</strain>
    </source>
</reference>
<dbReference type="PANTHER" id="PTHR30026">
    <property type="entry name" value="OUTER MEMBRANE PROTEIN TOLC"/>
    <property type="match status" value="1"/>
</dbReference>
<dbReference type="GO" id="GO:0015288">
    <property type="term" value="F:porin activity"/>
    <property type="evidence" value="ECO:0007669"/>
    <property type="project" value="TreeGrafter"/>
</dbReference>
<evidence type="ECO:0000313" key="8">
    <source>
        <dbReference type="Proteomes" id="UP000317429"/>
    </source>
</evidence>
<evidence type="ECO:0000313" key="7">
    <source>
        <dbReference type="EMBL" id="QDU87887.1"/>
    </source>
</evidence>
<evidence type="ECO:0000256" key="1">
    <source>
        <dbReference type="ARBA" id="ARBA00004442"/>
    </source>
</evidence>
<dbReference type="Proteomes" id="UP000317429">
    <property type="component" value="Chromosome"/>
</dbReference>
<dbReference type="SUPFAM" id="SSF56954">
    <property type="entry name" value="Outer membrane efflux proteins (OEP)"/>
    <property type="match status" value="1"/>
</dbReference>
<evidence type="ECO:0000256" key="2">
    <source>
        <dbReference type="ARBA" id="ARBA00022452"/>
    </source>
</evidence>
<keyword evidence="3" id="KW-0812">Transmembrane</keyword>
<gene>
    <name evidence="7" type="ORF">Pla175_12540</name>
</gene>
<dbReference type="GO" id="GO:1990281">
    <property type="term" value="C:efflux pump complex"/>
    <property type="evidence" value="ECO:0007669"/>
    <property type="project" value="TreeGrafter"/>
</dbReference>
<keyword evidence="4" id="KW-0472">Membrane</keyword>
<keyword evidence="2" id="KW-1134">Transmembrane beta strand</keyword>
<dbReference type="EMBL" id="CP036291">
    <property type="protein sequence ID" value="QDU87887.1"/>
    <property type="molecule type" value="Genomic_DNA"/>
</dbReference>
<evidence type="ECO:0000256" key="5">
    <source>
        <dbReference type="ARBA" id="ARBA00023237"/>
    </source>
</evidence>